<dbReference type="EMBL" id="AP018449">
    <property type="protein sequence ID" value="BBB92399.1"/>
    <property type="molecule type" value="Genomic_DNA"/>
</dbReference>
<dbReference type="Pfam" id="PF20020">
    <property type="entry name" value="DUF6431"/>
    <property type="match status" value="1"/>
</dbReference>
<evidence type="ECO:0000259" key="1">
    <source>
        <dbReference type="Pfam" id="PF20020"/>
    </source>
</evidence>
<dbReference type="EMBL" id="AP018449">
    <property type="protein sequence ID" value="BBB89407.1"/>
    <property type="molecule type" value="Genomic_DNA"/>
</dbReference>
<evidence type="ECO:0000313" key="2">
    <source>
        <dbReference type="EMBL" id="BBB89407.1"/>
    </source>
</evidence>
<dbReference type="KEGG" id="mana:MAMMFC1_03092"/>
<dbReference type="KEGG" id="mana:MAMMFC1_01103"/>
<dbReference type="Proteomes" id="UP000276437">
    <property type="component" value="Chromosome"/>
</dbReference>
<dbReference type="OrthoDB" id="2867419at2"/>
<dbReference type="InterPro" id="IPR045536">
    <property type="entry name" value="DUF6431"/>
</dbReference>
<dbReference type="KEGG" id="mana:MAMMFC1_00040"/>
<reference evidence="2 7" key="1">
    <citation type="journal article" date="2018" name="Int. J. Syst. Evol. Microbiol.">
        <title>Methylomusa anaerophila gen. nov., sp. nov., an anaerobic methanol-utilizing bacterium isolated from a microbial fuel cell.</title>
        <authorList>
            <person name="Amano N."/>
            <person name="Yamamuro A."/>
            <person name="Miyahara M."/>
            <person name="Kouzuma A."/>
            <person name="Abe T."/>
            <person name="Watanabe K."/>
        </authorList>
    </citation>
    <scope>NUCLEOTIDE SEQUENCE [LARGE SCALE GENOMIC DNA]</scope>
    <source>
        <strain evidence="2 7">MMFC1</strain>
    </source>
</reference>
<feature type="domain" description="DUF6431" evidence="1">
    <location>
        <begin position="29"/>
        <end position="99"/>
    </location>
</feature>
<dbReference type="EMBL" id="AP018449">
    <property type="protein sequence ID" value="BBB93364.1"/>
    <property type="molecule type" value="Genomic_DNA"/>
</dbReference>
<dbReference type="AlphaFoldDB" id="A0A348AEA9"/>
<proteinExistence type="predicted"/>
<gene>
    <name evidence="2" type="ORF">MAMMFC1_00040</name>
    <name evidence="3" type="ORF">MAMMFC1_01103</name>
    <name evidence="4" type="ORF">MAMMFC1_02926</name>
    <name evidence="5" type="ORF">MAMMFC1_03092</name>
    <name evidence="6" type="ORF">MAMMFC1_04076</name>
</gene>
<evidence type="ECO:0000313" key="3">
    <source>
        <dbReference type="EMBL" id="BBB90452.1"/>
    </source>
</evidence>
<evidence type="ECO:0000313" key="5">
    <source>
        <dbReference type="EMBL" id="BBB92399.1"/>
    </source>
</evidence>
<dbReference type="EMBL" id="AP018449">
    <property type="protein sequence ID" value="BBB90452.1"/>
    <property type="molecule type" value="Genomic_DNA"/>
</dbReference>
<keyword evidence="7" id="KW-1185">Reference proteome</keyword>
<dbReference type="KEGG" id="mana:MAMMFC1_02926"/>
<accession>A0A348AEA9</accession>
<dbReference type="EMBL" id="AP018449">
    <property type="protein sequence ID" value="BBB92241.1"/>
    <property type="molecule type" value="Genomic_DNA"/>
</dbReference>
<evidence type="ECO:0000313" key="7">
    <source>
        <dbReference type="Proteomes" id="UP000276437"/>
    </source>
</evidence>
<evidence type="ECO:0000313" key="6">
    <source>
        <dbReference type="EMBL" id="BBB93364.1"/>
    </source>
</evidence>
<sequence>MQILITVKETITQYITRFQALEIVRPEKCPVCGAVHSIHRHGSYWRNILNEQWEKRIPVARFYCKTCKLTISMLPSFALPYFQYSLEFIVTALQQIFLAKATTSRICSALLRFYRRRFHGNLLFLEMFFRDQGWPEVTPQDVKEKATKMVCMLTVPTAETLSQRFHQHYKHTFMAHSLYHRFYLSVNQCVPT</sequence>
<evidence type="ECO:0000313" key="4">
    <source>
        <dbReference type="EMBL" id="BBB92241.1"/>
    </source>
</evidence>
<dbReference type="KEGG" id="mana:MAMMFC1_04076"/>
<organism evidence="2 7">
    <name type="scientific">Methylomusa anaerophila</name>
    <dbReference type="NCBI Taxonomy" id="1930071"/>
    <lineage>
        <taxon>Bacteria</taxon>
        <taxon>Bacillati</taxon>
        <taxon>Bacillota</taxon>
        <taxon>Negativicutes</taxon>
        <taxon>Selenomonadales</taxon>
        <taxon>Sporomusaceae</taxon>
        <taxon>Methylomusa</taxon>
    </lineage>
</organism>
<protein>
    <recommendedName>
        <fullName evidence="1">DUF6431 domain-containing protein</fullName>
    </recommendedName>
</protein>
<name>A0A348AEA9_9FIRM</name>
<dbReference type="RefSeq" id="WP_126305552.1">
    <property type="nucleotide sequence ID" value="NZ_AP018449.1"/>
</dbReference>